<dbReference type="Pfam" id="PF20153">
    <property type="entry name" value="DUF6535"/>
    <property type="match status" value="1"/>
</dbReference>
<evidence type="ECO:0000256" key="1">
    <source>
        <dbReference type="SAM" id="MobiDB-lite"/>
    </source>
</evidence>
<evidence type="ECO:0000313" key="4">
    <source>
        <dbReference type="EMBL" id="KAJ7208027.1"/>
    </source>
</evidence>
<dbReference type="Proteomes" id="UP001219525">
    <property type="component" value="Unassembled WGS sequence"/>
</dbReference>
<keyword evidence="2" id="KW-0472">Membrane</keyword>
<comment type="caution">
    <text evidence="4">The sequence shown here is derived from an EMBL/GenBank/DDBJ whole genome shotgun (WGS) entry which is preliminary data.</text>
</comment>
<evidence type="ECO:0000313" key="5">
    <source>
        <dbReference type="Proteomes" id="UP001219525"/>
    </source>
</evidence>
<feature type="domain" description="DUF6535" evidence="3">
    <location>
        <begin position="25"/>
        <end position="203"/>
    </location>
</feature>
<keyword evidence="2" id="KW-1133">Transmembrane helix</keyword>
<sequence>MEKYPPQRPVPVVDTPGDEPCAQIWTVYISEAEKYDKALVDSWRGNMNGLLIFAGLFSAVLTTFIIESYKLLDSTIDQNTLVLLHVSQQLANPGTPAFTLTDFNHPPNGPLPPLSAFVCNILWFISLGLSLSSALTATLVDQWAREFLQRTEMNPSPVKRARIYAYLYYGLKRFRMHAIVGVIPLLLHLSLIFFLAGLVAFLHPVSTGVAILAGVLAATVTLVYAAMTIFPLLRFDCPYKTPLSSILWSLRRWIARRLVQRHRLKQSTAVESPHLHSMNAAMVETATVRSDPREERDQRALVWTMRSLADDDELEPFVEGIPNAIWGPQGRRRKYDNLILGLLEDPMVLGARIEHLMLSCETGLLAPMVKTRRELSCLKAIWYLGMMAEMGERKQIPAPGQPAWEMPRLPTTKQPLSFFPGLRLQGQRFLPAPSPTTAPYLPSIKALIDWNDLCAMHGHVDALVDLLEANQCELEVGRLADMARCYRDLNEFLNAYRHYTWQHVIPIAFGAPVNLEDLAKWAMPLTLHDMTDWIRQVLQIVQNIPTCWNKVQYRILHSFLRESAVLMSAPYEFEQTCQTIQPSEREPFDMDMVGNVMATFADNVRRAVESKSAGVTHVDTILGILLPWFDTNRQLEADVTNRITDGVIEYVNNRGQNDALGRVLRNCDMTRVWEHVAGRLETCRPEAKGEVSKAMWHLAAIFPRRSMPNPHQLKHPKFNAGTLSVVPTAPYAASVAALLKTHILDAYEAAYAAKDIQMNLQRLETQIKAHERPTVSEELKAAVRGIEADWALMSAVCGLVLPLPTLRRPLQALPPFPPHTILTIQAYREWRVDALAAIQNAVELAPRLDRRMEEARLAITAEFVQSAGDSNGALPLPYQALETLRDNLLPVLYVSQAAHPTTQRAFVEGLRELVEVQGDGAERVQLVQAVVMSSLFMDPGLPWLSDALALRTLEDALRTHQAVFAEHGSVLLGRKVEEILNWLEQKVPALEALNHQGSDPGPPRPPLSPIQQTPVQQENEAGPSRPRNQDSPRVIDSGPSKLPNFDWLRGPSNLARTRF</sequence>
<feature type="region of interest" description="Disordered" evidence="1">
    <location>
        <begin position="993"/>
        <end position="1059"/>
    </location>
</feature>
<name>A0AAD6YDY2_9AGAR</name>
<feature type="transmembrane region" description="Helical" evidence="2">
    <location>
        <begin position="178"/>
        <end position="202"/>
    </location>
</feature>
<dbReference type="AlphaFoldDB" id="A0AAD6YDY2"/>
<accession>A0AAD6YDY2</accession>
<feature type="transmembrane region" description="Helical" evidence="2">
    <location>
        <begin position="208"/>
        <end position="233"/>
    </location>
</feature>
<reference evidence="4" key="1">
    <citation type="submission" date="2023-03" db="EMBL/GenBank/DDBJ databases">
        <title>Massive genome expansion in bonnet fungi (Mycena s.s.) driven by repeated elements and novel gene families across ecological guilds.</title>
        <authorList>
            <consortium name="Lawrence Berkeley National Laboratory"/>
            <person name="Harder C.B."/>
            <person name="Miyauchi S."/>
            <person name="Viragh M."/>
            <person name="Kuo A."/>
            <person name="Thoen E."/>
            <person name="Andreopoulos B."/>
            <person name="Lu D."/>
            <person name="Skrede I."/>
            <person name="Drula E."/>
            <person name="Henrissat B."/>
            <person name="Morin E."/>
            <person name="Kohler A."/>
            <person name="Barry K."/>
            <person name="LaButti K."/>
            <person name="Morin E."/>
            <person name="Salamov A."/>
            <person name="Lipzen A."/>
            <person name="Mereny Z."/>
            <person name="Hegedus B."/>
            <person name="Baldrian P."/>
            <person name="Stursova M."/>
            <person name="Weitz H."/>
            <person name="Taylor A."/>
            <person name="Grigoriev I.V."/>
            <person name="Nagy L.G."/>
            <person name="Martin F."/>
            <person name="Kauserud H."/>
        </authorList>
    </citation>
    <scope>NUCLEOTIDE SEQUENCE</scope>
    <source>
        <strain evidence="4">9144</strain>
    </source>
</reference>
<proteinExistence type="predicted"/>
<evidence type="ECO:0000259" key="3">
    <source>
        <dbReference type="Pfam" id="PF20153"/>
    </source>
</evidence>
<protein>
    <recommendedName>
        <fullName evidence="3">DUF6535 domain-containing protein</fullName>
    </recommendedName>
</protein>
<feature type="transmembrane region" description="Helical" evidence="2">
    <location>
        <begin position="47"/>
        <end position="66"/>
    </location>
</feature>
<keyword evidence="5" id="KW-1185">Reference proteome</keyword>
<gene>
    <name evidence="4" type="ORF">GGX14DRAFT_455273</name>
</gene>
<keyword evidence="2" id="KW-0812">Transmembrane</keyword>
<organism evidence="4 5">
    <name type="scientific">Mycena pura</name>
    <dbReference type="NCBI Taxonomy" id="153505"/>
    <lineage>
        <taxon>Eukaryota</taxon>
        <taxon>Fungi</taxon>
        <taxon>Dikarya</taxon>
        <taxon>Basidiomycota</taxon>
        <taxon>Agaricomycotina</taxon>
        <taxon>Agaricomycetes</taxon>
        <taxon>Agaricomycetidae</taxon>
        <taxon>Agaricales</taxon>
        <taxon>Marasmiineae</taxon>
        <taxon>Mycenaceae</taxon>
        <taxon>Mycena</taxon>
    </lineage>
</organism>
<dbReference type="EMBL" id="JARJCW010000035">
    <property type="protein sequence ID" value="KAJ7208027.1"/>
    <property type="molecule type" value="Genomic_DNA"/>
</dbReference>
<evidence type="ECO:0000256" key="2">
    <source>
        <dbReference type="SAM" id="Phobius"/>
    </source>
</evidence>
<dbReference type="InterPro" id="IPR045338">
    <property type="entry name" value="DUF6535"/>
</dbReference>